<keyword evidence="7" id="KW-1185">Reference proteome</keyword>
<evidence type="ECO:0000256" key="5">
    <source>
        <dbReference type="SAM" id="Phobius"/>
    </source>
</evidence>
<sequence length="129" mass="14740">MNKYSYLILRLSIGISMFGHGFVRIFKLNAFSTWMTGQFEKSILPQAIVIPFSYILPFLELITGILLILGLFTKQALLLGSFVMLMLIFGSTMIENWDVLPSQLIHIAFFVVLLQFINSNSFCIDNHNK</sequence>
<dbReference type="EMBL" id="FOXQ01000012">
    <property type="protein sequence ID" value="SFQ43200.1"/>
    <property type="molecule type" value="Genomic_DNA"/>
</dbReference>
<feature type="transmembrane region" description="Helical" evidence="5">
    <location>
        <begin position="46"/>
        <end position="69"/>
    </location>
</feature>
<dbReference type="STRING" id="1465490.SAMN05444277_11213"/>
<dbReference type="Pfam" id="PF07681">
    <property type="entry name" value="DoxX"/>
    <property type="match status" value="1"/>
</dbReference>
<proteinExistence type="predicted"/>
<evidence type="ECO:0000256" key="1">
    <source>
        <dbReference type="ARBA" id="ARBA00004141"/>
    </source>
</evidence>
<dbReference type="AlphaFoldDB" id="A0A1I5YGG4"/>
<dbReference type="OrthoDB" id="4732370at2"/>
<comment type="subcellular location">
    <subcellularLocation>
        <location evidence="1">Membrane</location>
        <topology evidence="1">Multi-pass membrane protein</topology>
    </subcellularLocation>
</comment>
<protein>
    <submittedName>
        <fullName evidence="6">Thiosulfate dehydrogenase [quinone] large subunit</fullName>
    </submittedName>
</protein>
<evidence type="ECO:0000256" key="4">
    <source>
        <dbReference type="ARBA" id="ARBA00023136"/>
    </source>
</evidence>
<keyword evidence="4 5" id="KW-0472">Membrane</keyword>
<evidence type="ECO:0000256" key="2">
    <source>
        <dbReference type="ARBA" id="ARBA00022692"/>
    </source>
</evidence>
<accession>A0A1I5YGG4</accession>
<keyword evidence="2 5" id="KW-0812">Transmembrane</keyword>
<dbReference type="Proteomes" id="UP000199031">
    <property type="component" value="Unassembled WGS sequence"/>
</dbReference>
<dbReference type="InterPro" id="IPR032808">
    <property type="entry name" value="DoxX"/>
</dbReference>
<gene>
    <name evidence="6" type="ORF">SAMN05444277_11213</name>
</gene>
<organism evidence="6 7">
    <name type="scientific">Parafilimonas terrae</name>
    <dbReference type="NCBI Taxonomy" id="1465490"/>
    <lineage>
        <taxon>Bacteria</taxon>
        <taxon>Pseudomonadati</taxon>
        <taxon>Bacteroidota</taxon>
        <taxon>Chitinophagia</taxon>
        <taxon>Chitinophagales</taxon>
        <taxon>Chitinophagaceae</taxon>
        <taxon>Parafilimonas</taxon>
    </lineage>
</organism>
<dbReference type="GO" id="GO:0016020">
    <property type="term" value="C:membrane"/>
    <property type="evidence" value="ECO:0007669"/>
    <property type="project" value="UniProtKB-SubCell"/>
</dbReference>
<evidence type="ECO:0000256" key="3">
    <source>
        <dbReference type="ARBA" id="ARBA00022989"/>
    </source>
</evidence>
<keyword evidence="3 5" id="KW-1133">Transmembrane helix</keyword>
<feature type="transmembrane region" description="Helical" evidence="5">
    <location>
        <begin position="100"/>
        <end position="117"/>
    </location>
</feature>
<evidence type="ECO:0000313" key="7">
    <source>
        <dbReference type="Proteomes" id="UP000199031"/>
    </source>
</evidence>
<evidence type="ECO:0000313" key="6">
    <source>
        <dbReference type="EMBL" id="SFQ43200.1"/>
    </source>
</evidence>
<name>A0A1I5YGG4_9BACT</name>
<reference evidence="6 7" key="1">
    <citation type="submission" date="2016-10" db="EMBL/GenBank/DDBJ databases">
        <authorList>
            <person name="de Groot N.N."/>
        </authorList>
    </citation>
    <scope>NUCLEOTIDE SEQUENCE [LARGE SCALE GENOMIC DNA]</scope>
    <source>
        <strain evidence="6 7">DSM 28286</strain>
    </source>
</reference>
<feature type="transmembrane region" description="Helical" evidence="5">
    <location>
        <begin position="76"/>
        <end position="94"/>
    </location>
</feature>
<feature type="transmembrane region" description="Helical" evidence="5">
    <location>
        <begin position="7"/>
        <end position="26"/>
    </location>
</feature>
<dbReference type="RefSeq" id="WP_090661233.1">
    <property type="nucleotide sequence ID" value="NZ_FOXQ01000012.1"/>
</dbReference>